<evidence type="ECO:0000313" key="1">
    <source>
        <dbReference type="EMBL" id="KUK22760.1"/>
    </source>
</evidence>
<gene>
    <name evidence="1" type="ORF">XD57_1147</name>
</gene>
<sequence>FFWYSERGNEIDFIYNHEGTLIPVGVKYQNRINKSDYLGMKRVFGRGILITQDAIFRDENIVAIPAWLFFAVFEGNE</sequence>
<organism evidence="1 2">
    <name type="scientific">Thermotoga petrophila</name>
    <dbReference type="NCBI Taxonomy" id="93929"/>
    <lineage>
        <taxon>Bacteria</taxon>
        <taxon>Thermotogati</taxon>
        <taxon>Thermotogota</taxon>
        <taxon>Thermotogae</taxon>
        <taxon>Thermotogales</taxon>
        <taxon>Thermotogaceae</taxon>
        <taxon>Thermotoga</taxon>
    </lineage>
</organism>
<dbReference type="EMBL" id="LGFG01000097">
    <property type="protein sequence ID" value="KUK22760.1"/>
    <property type="molecule type" value="Genomic_DNA"/>
</dbReference>
<reference evidence="1 2" key="1">
    <citation type="journal article" date="2015" name="MBio">
        <title>Genome-Resolved Metagenomic Analysis Reveals Roles for Candidate Phyla and Other Microbial Community Members in Biogeochemical Transformations in Oil Reservoirs.</title>
        <authorList>
            <person name="Hu P."/>
            <person name="Tom L."/>
            <person name="Singh A."/>
            <person name="Thomas B.C."/>
            <person name="Baker B.J."/>
            <person name="Piceno Y.M."/>
            <person name="Andersen G.L."/>
            <person name="Banfield J.F."/>
        </authorList>
    </citation>
    <scope>NUCLEOTIDE SEQUENCE [LARGE SCALE GENOMIC DNA]</scope>
    <source>
        <strain evidence="1">46_26</strain>
    </source>
</reference>
<dbReference type="PATRIC" id="fig|93930.3.peg.159"/>
<accession>A0A101EQ66</accession>
<proteinExistence type="predicted"/>
<name>A0A101EQ66_9THEM</name>
<evidence type="ECO:0000313" key="2">
    <source>
        <dbReference type="Proteomes" id="UP000058636"/>
    </source>
</evidence>
<dbReference type="Proteomes" id="UP000058636">
    <property type="component" value="Unassembled WGS sequence"/>
</dbReference>
<comment type="caution">
    <text evidence="1">The sequence shown here is derived from an EMBL/GenBank/DDBJ whole genome shotgun (WGS) entry which is preliminary data.</text>
</comment>
<dbReference type="AlphaFoldDB" id="A0A101EQ66"/>
<protein>
    <submittedName>
        <fullName evidence="1">AAA ATPase</fullName>
    </submittedName>
</protein>
<feature type="non-terminal residue" evidence="1">
    <location>
        <position position="1"/>
    </location>
</feature>